<evidence type="ECO:0000256" key="1">
    <source>
        <dbReference type="ARBA" id="ARBA00001166"/>
    </source>
</evidence>
<gene>
    <name evidence="13" type="ORF">FH972_026649</name>
</gene>
<dbReference type="FunFam" id="3.30.70.580:FF:000002">
    <property type="entry name" value="tRNA pseudouridine synthase"/>
    <property type="match status" value="1"/>
</dbReference>
<evidence type="ECO:0000256" key="2">
    <source>
        <dbReference type="ARBA" id="ARBA00004123"/>
    </source>
</evidence>
<dbReference type="Gene3D" id="3.30.70.580">
    <property type="entry name" value="Pseudouridine synthase I, catalytic domain, N-terminal subdomain"/>
    <property type="match status" value="1"/>
</dbReference>
<feature type="active site" description="Nucleophile" evidence="9">
    <location>
        <position position="236"/>
    </location>
</feature>
<comment type="catalytic activity">
    <reaction evidence="1">
        <text>a uridine in mRNA = a pseudouridine in mRNA</text>
        <dbReference type="Rhea" id="RHEA:56644"/>
        <dbReference type="Rhea" id="RHEA-COMP:14658"/>
        <dbReference type="Rhea" id="RHEA-COMP:14659"/>
        <dbReference type="ChEBI" id="CHEBI:65314"/>
        <dbReference type="ChEBI" id="CHEBI:65315"/>
    </reaction>
</comment>
<evidence type="ECO:0000256" key="9">
    <source>
        <dbReference type="PIRSR" id="PIRSR641708-1"/>
    </source>
</evidence>
<feature type="compositionally biased region" description="Basic and acidic residues" evidence="11">
    <location>
        <begin position="126"/>
        <end position="151"/>
    </location>
</feature>
<feature type="binding site" evidence="10">
    <location>
        <position position="292"/>
    </location>
    <ligand>
        <name>substrate</name>
    </ligand>
</feature>
<evidence type="ECO:0000313" key="14">
    <source>
        <dbReference type="Proteomes" id="UP000327013"/>
    </source>
</evidence>
<evidence type="ECO:0000256" key="3">
    <source>
        <dbReference type="ARBA" id="ARBA00009375"/>
    </source>
</evidence>
<dbReference type="GO" id="GO:0031119">
    <property type="term" value="P:tRNA pseudouridine synthesis"/>
    <property type="evidence" value="ECO:0007669"/>
    <property type="project" value="InterPro"/>
</dbReference>
<feature type="compositionally biased region" description="Basic and acidic residues" evidence="11">
    <location>
        <begin position="620"/>
        <end position="636"/>
    </location>
</feature>
<evidence type="ECO:0000256" key="5">
    <source>
        <dbReference type="ARBA" id="ARBA00022694"/>
    </source>
</evidence>
<name>A0A5N6L514_9ROSI</name>
<evidence type="ECO:0000259" key="12">
    <source>
        <dbReference type="Pfam" id="PF01416"/>
    </source>
</evidence>
<evidence type="ECO:0000256" key="4">
    <source>
        <dbReference type="ARBA" id="ARBA00022664"/>
    </source>
</evidence>
<feature type="compositionally biased region" description="Basic and acidic residues" evidence="11">
    <location>
        <begin position="386"/>
        <end position="400"/>
    </location>
</feature>
<feature type="domain" description="Pseudouridine synthase I TruA alpha/beta" evidence="12">
    <location>
        <begin position="438"/>
        <end position="543"/>
    </location>
</feature>
<feature type="region of interest" description="Disordered" evidence="11">
    <location>
        <begin position="620"/>
        <end position="646"/>
    </location>
</feature>
<keyword evidence="5" id="KW-0819">tRNA processing</keyword>
<proteinExistence type="inferred from homology"/>
<dbReference type="Proteomes" id="UP000327013">
    <property type="component" value="Unassembled WGS sequence"/>
</dbReference>
<evidence type="ECO:0000256" key="8">
    <source>
        <dbReference type="ARBA" id="ARBA00036943"/>
    </source>
</evidence>
<evidence type="ECO:0000256" key="11">
    <source>
        <dbReference type="SAM" id="MobiDB-lite"/>
    </source>
</evidence>
<dbReference type="InterPro" id="IPR020103">
    <property type="entry name" value="PsdUridine_synth_cat_dom_sf"/>
</dbReference>
<dbReference type="PANTHER" id="PTHR11142:SF4">
    <property type="entry name" value="PSEUDOURIDYLATE SYNTHASE 1 HOMOLOG"/>
    <property type="match status" value="1"/>
</dbReference>
<accession>A0A5N6L514</accession>
<comment type="similarity">
    <text evidence="3">Belongs to the tRNA pseudouridine synthase TruA family.</text>
</comment>
<dbReference type="SUPFAM" id="SSF55120">
    <property type="entry name" value="Pseudouridine synthase"/>
    <property type="match status" value="1"/>
</dbReference>
<comment type="catalytic activity">
    <reaction evidence="8">
        <text>a uridine in tRNA = a pseudouridine in tRNA</text>
        <dbReference type="Rhea" id="RHEA:54572"/>
        <dbReference type="Rhea" id="RHEA-COMP:13339"/>
        <dbReference type="Rhea" id="RHEA-COMP:13934"/>
        <dbReference type="ChEBI" id="CHEBI:65314"/>
        <dbReference type="ChEBI" id="CHEBI:65315"/>
    </reaction>
</comment>
<dbReference type="FunFam" id="3.30.70.660:FF:000002">
    <property type="entry name" value="tRNA pseudouridine synthase"/>
    <property type="match status" value="1"/>
</dbReference>
<comment type="caution">
    <text evidence="13">The sequence shown here is derived from an EMBL/GenBank/DDBJ whole genome shotgun (WGS) entry which is preliminary data.</text>
</comment>
<dbReference type="InterPro" id="IPR020094">
    <property type="entry name" value="TruA/RsuA/RluB/E/F_N"/>
</dbReference>
<protein>
    <recommendedName>
        <fullName evidence="12">Pseudouridine synthase I TruA alpha/beta domain-containing protein</fullName>
    </recommendedName>
</protein>
<evidence type="ECO:0000313" key="13">
    <source>
        <dbReference type="EMBL" id="KAB8772359.1"/>
    </source>
</evidence>
<organism evidence="13 14">
    <name type="scientific">Carpinus fangiana</name>
    <dbReference type="NCBI Taxonomy" id="176857"/>
    <lineage>
        <taxon>Eukaryota</taxon>
        <taxon>Viridiplantae</taxon>
        <taxon>Streptophyta</taxon>
        <taxon>Embryophyta</taxon>
        <taxon>Tracheophyta</taxon>
        <taxon>Spermatophyta</taxon>
        <taxon>Magnoliopsida</taxon>
        <taxon>eudicotyledons</taxon>
        <taxon>Gunneridae</taxon>
        <taxon>Pentapetalae</taxon>
        <taxon>rosids</taxon>
        <taxon>fabids</taxon>
        <taxon>Fagales</taxon>
        <taxon>Betulaceae</taxon>
        <taxon>Carpinus</taxon>
    </lineage>
</organism>
<keyword evidence="4" id="KW-0507">mRNA processing</keyword>
<keyword evidence="6" id="KW-0413">Isomerase</keyword>
<feature type="region of interest" description="Disordered" evidence="11">
    <location>
        <begin position="381"/>
        <end position="400"/>
    </location>
</feature>
<dbReference type="GO" id="GO:0009982">
    <property type="term" value="F:pseudouridine synthase activity"/>
    <property type="evidence" value="ECO:0007669"/>
    <property type="project" value="InterPro"/>
</dbReference>
<dbReference type="OrthoDB" id="10256309at2759"/>
<dbReference type="Pfam" id="PF01416">
    <property type="entry name" value="PseudoU_synth_1"/>
    <property type="match status" value="1"/>
</dbReference>
<dbReference type="InterPro" id="IPR041708">
    <property type="entry name" value="PUS1/PUS2-like"/>
</dbReference>
<dbReference type="GO" id="GO:0006397">
    <property type="term" value="P:mRNA processing"/>
    <property type="evidence" value="ECO:0007669"/>
    <property type="project" value="UniProtKB-KW"/>
</dbReference>
<dbReference type="AlphaFoldDB" id="A0A5N6L514"/>
<dbReference type="NCBIfam" id="TIGR00071">
    <property type="entry name" value="hisT_truA"/>
    <property type="match status" value="1"/>
</dbReference>
<dbReference type="GO" id="GO:0005634">
    <property type="term" value="C:nucleus"/>
    <property type="evidence" value="ECO:0007669"/>
    <property type="project" value="UniProtKB-SubCell"/>
</dbReference>
<dbReference type="InterPro" id="IPR001406">
    <property type="entry name" value="PsdUridine_synth_TruA"/>
</dbReference>
<dbReference type="InterPro" id="IPR020095">
    <property type="entry name" value="PsdUridine_synth_TruA_C"/>
</dbReference>
<dbReference type="GO" id="GO:1990481">
    <property type="term" value="P:mRNA pseudouridine synthesis"/>
    <property type="evidence" value="ECO:0007669"/>
    <property type="project" value="TreeGrafter"/>
</dbReference>
<evidence type="ECO:0000256" key="7">
    <source>
        <dbReference type="ARBA" id="ARBA00023242"/>
    </source>
</evidence>
<dbReference type="CDD" id="cd02568">
    <property type="entry name" value="PseudoU_synth_PUS1_PUS2"/>
    <property type="match status" value="1"/>
</dbReference>
<dbReference type="InterPro" id="IPR020097">
    <property type="entry name" value="PsdUridine_synth_TruA_a/b_dom"/>
</dbReference>
<feature type="compositionally biased region" description="Acidic residues" evidence="11">
    <location>
        <begin position="637"/>
        <end position="646"/>
    </location>
</feature>
<dbReference type="Gene3D" id="3.30.70.660">
    <property type="entry name" value="Pseudouridine synthase I, catalytic domain, C-terminal subdomain"/>
    <property type="match status" value="1"/>
</dbReference>
<reference evidence="13 14" key="1">
    <citation type="submission" date="2019-06" db="EMBL/GenBank/DDBJ databases">
        <title>A chromosomal-level reference genome of Carpinus fangiana (Coryloideae, Betulaceae).</title>
        <authorList>
            <person name="Yang X."/>
            <person name="Wang Z."/>
            <person name="Zhang L."/>
            <person name="Hao G."/>
            <person name="Liu J."/>
            <person name="Yang Y."/>
        </authorList>
    </citation>
    <scope>NUCLEOTIDE SEQUENCE [LARGE SCALE GENOMIC DNA]</scope>
    <source>
        <strain evidence="13">Cfa_2016G</strain>
        <tissue evidence="13">Leaf</tissue>
    </source>
</reference>
<sequence>MGFAESLLQRQRHSLASLRLQTFFDFVAHTGRDKDCAILPSMRLCPTTSLRHYRSQARTWEIVTAPAAAAVGTRSGSTQTPACTMAAMEVVRARNAIWGVKTSGAFTPVSSKLPIRSSPSRRHGLTKRERSRQNFDRRAQNEEETAKRRKLEESGISVLVKPFTEEEIAQEDRRPKRKVAVMIGYSGSGYKGMQINNTEKTIEGDLFNAFVAAGAISKANANDPKKSALVRCARTDKGVHAAGNVISLKLIVQDEDIVTKINEHLSPQIRVWGITRTVNSFSCYQACDSRWYEYLIPSHAFLPPHPSSWLGRRLKEVAEERGDVEGYKSRQEEVAEFWSSVDEEKIKPLLETMDSFTREKVTLALYDDPENYPDAVPEAATAAEADQQHDADDEGKPTLEEKRAVDAATKALRAAYLAAKRGYRIHPERLARIQPVLNAFLGTKNFHNYTVQKTFSDPSAKRVIKSWKLDIEPKLVGGTEWLSLKIHGQSFMMHQIRKMVGAVALVIRSGCPKERIAETFTNVTVAIPKVPGLGLLLERPVFDSYNHGPASSFDREKLDFTTYEKEMDEFKGREIYERIYREEEDGRAFHSFFAHIDGMKGGDFLWLTSGGVDEVKKWKEEHKGDNELDKDQKLVESDDEGGVGEG</sequence>
<dbReference type="PANTHER" id="PTHR11142">
    <property type="entry name" value="PSEUDOURIDYLATE SYNTHASE"/>
    <property type="match status" value="1"/>
</dbReference>
<feature type="region of interest" description="Disordered" evidence="11">
    <location>
        <begin position="111"/>
        <end position="151"/>
    </location>
</feature>
<dbReference type="GO" id="GO:0003723">
    <property type="term" value="F:RNA binding"/>
    <property type="evidence" value="ECO:0007669"/>
    <property type="project" value="InterPro"/>
</dbReference>
<evidence type="ECO:0000256" key="10">
    <source>
        <dbReference type="PIRSR" id="PIRSR641708-2"/>
    </source>
</evidence>
<keyword evidence="14" id="KW-1185">Reference proteome</keyword>
<keyword evidence="7" id="KW-0539">Nucleus</keyword>
<comment type="subcellular location">
    <subcellularLocation>
        <location evidence="2">Nucleus</location>
    </subcellularLocation>
</comment>
<dbReference type="EMBL" id="VIBQ01000102">
    <property type="protein sequence ID" value="KAB8772359.1"/>
    <property type="molecule type" value="Genomic_DNA"/>
</dbReference>
<evidence type="ECO:0000256" key="6">
    <source>
        <dbReference type="ARBA" id="ARBA00023235"/>
    </source>
</evidence>